<dbReference type="InterPro" id="IPR035463">
    <property type="entry name" value="Pex13"/>
</dbReference>
<dbReference type="CDD" id="cd11864">
    <property type="entry name" value="SH3_PEX13_eumet"/>
    <property type="match status" value="1"/>
</dbReference>
<evidence type="ECO:0000256" key="9">
    <source>
        <dbReference type="ARBA" id="ARBA00023140"/>
    </source>
</evidence>
<dbReference type="RefSeq" id="XP_065667459.1">
    <property type="nucleotide sequence ID" value="XM_065811387.1"/>
</dbReference>
<dbReference type="PROSITE" id="PS50002">
    <property type="entry name" value="SH3"/>
    <property type="match status" value="1"/>
</dbReference>
<sequence>MTTKKEDELNYMLRNETSLANDISENGVGYRLSDDPQSFPPQIPPRHNNYSSTIGMQSPYALGYNSGMYNGYGGMYNPMTAYSYRGNIAGNIAGDGSVLNGVENVTRSAFQSVESVVQAFSSVSMMLESTLFAAQNSIRAIASVADQIGGLREHLFNSAYSFVRTINTLLRKLLITIRLQKGLTPEEIWDQNAAMPSSETIGTKHWPLLIFFGIMLGGPWLLWKFLQNLSSYDNVDNWQKGVGEHFLAEAKYNFQAGNRDELSFRKGDIIRIAPKACQPHVRGWLLASIDKKKGLIPANYVQIKGKLPSQPKTFTECDAIKTTQ</sequence>
<keyword evidence="4" id="KW-0812">Transmembrane</keyword>
<evidence type="ECO:0000313" key="16">
    <source>
        <dbReference type="RefSeq" id="XP_065667459.1"/>
    </source>
</evidence>
<keyword evidence="9" id="KW-0576">Peroxisome</keyword>
<evidence type="ECO:0000256" key="6">
    <source>
        <dbReference type="ARBA" id="ARBA00022989"/>
    </source>
</evidence>
<comment type="similarity">
    <text evidence="1">Belongs to the peroxin-13 family.</text>
</comment>
<dbReference type="Gene3D" id="2.30.30.40">
    <property type="entry name" value="SH3 Domains"/>
    <property type="match status" value="1"/>
</dbReference>
<dbReference type="Pfam" id="PF14604">
    <property type="entry name" value="SH3_9"/>
    <property type="match status" value="1"/>
</dbReference>
<dbReference type="GeneID" id="100208838"/>
<reference evidence="16" key="1">
    <citation type="submission" date="2025-08" db="UniProtKB">
        <authorList>
            <consortium name="RefSeq"/>
        </authorList>
    </citation>
    <scope>IDENTIFICATION</scope>
</reference>
<dbReference type="PANTHER" id="PTHR19332">
    <property type="entry name" value="PEROXISOMAL MEMBRANE PROTEIN PEX13"/>
    <property type="match status" value="1"/>
</dbReference>
<dbReference type="SUPFAM" id="SSF50044">
    <property type="entry name" value="SH3-domain"/>
    <property type="match status" value="1"/>
</dbReference>
<evidence type="ECO:0000256" key="5">
    <source>
        <dbReference type="ARBA" id="ARBA00022927"/>
    </source>
</evidence>
<evidence type="ECO:0000256" key="4">
    <source>
        <dbReference type="ARBA" id="ARBA00022692"/>
    </source>
</evidence>
<keyword evidence="7" id="KW-0811">Translocation</keyword>
<keyword evidence="2 13" id="KW-0728">SH3 domain</keyword>
<keyword evidence="6" id="KW-1133">Transmembrane helix</keyword>
<organism evidence="15 16">
    <name type="scientific">Hydra vulgaris</name>
    <name type="common">Hydra</name>
    <name type="synonym">Hydra attenuata</name>
    <dbReference type="NCBI Taxonomy" id="6087"/>
    <lineage>
        <taxon>Eukaryota</taxon>
        <taxon>Metazoa</taxon>
        <taxon>Cnidaria</taxon>
        <taxon>Hydrozoa</taxon>
        <taxon>Hydroidolina</taxon>
        <taxon>Anthoathecata</taxon>
        <taxon>Aplanulata</taxon>
        <taxon>Hydridae</taxon>
        <taxon>Hydra</taxon>
    </lineage>
</organism>
<proteinExistence type="inferred from homology"/>
<comment type="subcellular location">
    <subcellularLocation>
        <location evidence="12">Peroxisome membrane</location>
    </subcellularLocation>
</comment>
<gene>
    <name evidence="16" type="primary">LOC100208838</name>
</gene>
<dbReference type="InterPro" id="IPR036028">
    <property type="entry name" value="SH3-like_dom_sf"/>
</dbReference>
<evidence type="ECO:0000313" key="15">
    <source>
        <dbReference type="Proteomes" id="UP001652625"/>
    </source>
</evidence>
<evidence type="ECO:0000256" key="12">
    <source>
        <dbReference type="ARBA" id="ARBA00046271"/>
    </source>
</evidence>
<keyword evidence="15" id="KW-1185">Reference proteome</keyword>
<keyword evidence="8" id="KW-0472">Membrane</keyword>
<protein>
    <recommendedName>
        <fullName evidence="11">Peroxisomal membrane protein PEX13</fullName>
    </recommendedName>
    <alternativeName>
        <fullName evidence="10">Peroxin-13</fullName>
    </alternativeName>
</protein>
<dbReference type="PRINTS" id="PR00452">
    <property type="entry name" value="SH3DOMAIN"/>
</dbReference>
<dbReference type="InterPro" id="IPR001452">
    <property type="entry name" value="SH3_domain"/>
</dbReference>
<accession>A0ABM4CZR4</accession>
<keyword evidence="3" id="KW-0813">Transport</keyword>
<name>A0ABM4CZR4_HYDVU</name>
<dbReference type="PANTHER" id="PTHR19332:SF1">
    <property type="entry name" value="PEROXISOMAL MEMBRANE PROTEIN PEX13"/>
    <property type="match status" value="1"/>
</dbReference>
<evidence type="ECO:0000256" key="11">
    <source>
        <dbReference type="ARBA" id="ARBA00034535"/>
    </source>
</evidence>
<evidence type="ECO:0000259" key="14">
    <source>
        <dbReference type="PROSITE" id="PS50002"/>
    </source>
</evidence>
<evidence type="ECO:0000256" key="1">
    <source>
        <dbReference type="ARBA" id="ARBA00006033"/>
    </source>
</evidence>
<dbReference type="SMART" id="SM00326">
    <property type="entry name" value="SH3"/>
    <property type="match status" value="1"/>
</dbReference>
<evidence type="ECO:0000256" key="2">
    <source>
        <dbReference type="ARBA" id="ARBA00022443"/>
    </source>
</evidence>
<dbReference type="Pfam" id="PF04088">
    <property type="entry name" value="Peroxin-13_N"/>
    <property type="match status" value="1"/>
</dbReference>
<keyword evidence="5" id="KW-0653">Protein transport</keyword>
<dbReference type="InterPro" id="IPR007223">
    <property type="entry name" value="Peroxin-13_N"/>
</dbReference>
<evidence type="ECO:0000256" key="3">
    <source>
        <dbReference type="ARBA" id="ARBA00022448"/>
    </source>
</evidence>
<evidence type="ECO:0000256" key="10">
    <source>
        <dbReference type="ARBA" id="ARBA00029693"/>
    </source>
</evidence>
<evidence type="ECO:0000256" key="7">
    <source>
        <dbReference type="ARBA" id="ARBA00023010"/>
    </source>
</evidence>
<evidence type="ECO:0000256" key="8">
    <source>
        <dbReference type="ARBA" id="ARBA00023136"/>
    </source>
</evidence>
<evidence type="ECO:0000256" key="13">
    <source>
        <dbReference type="PROSITE-ProRule" id="PRU00192"/>
    </source>
</evidence>
<feature type="domain" description="SH3" evidence="14">
    <location>
        <begin position="243"/>
        <end position="306"/>
    </location>
</feature>
<dbReference type="Proteomes" id="UP001652625">
    <property type="component" value="Chromosome 12"/>
</dbReference>